<sequence>MSSEPAPRPGDTPTGLLLLGGSRREVDAWVAKHVAPLVVAPVKGWTLVAAVGSSSVGAPYDDAATVLAARPVPVKAGPALGFFEIDGRAVLTLHGTGRRRNPTWVVWEPDHGLLRPPGLELAGPAELVRTAGRPSSTRDELVDLLHETQARPVMMLQAVMATLELPGTRLLTDPLLARELPEAVLHEPDARQVGWFEDSVADSVRLRRELGVLE</sequence>
<dbReference type="RefSeq" id="WP_022920797.1">
    <property type="nucleotide sequence ID" value="NZ_BMLB01000002.1"/>
</dbReference>
<gene>
    <name evidence="1" type="ORF">GCM10011509_06900</name>
</gene>
<accession>A0ABQ2F4U7</accession>
<reference evidence="2" key="1">
    <citation type="journal article" date="2019" name="Int. J. Syst. Evol. Microbiol.">
        <title>The Global Catalogue of Microorganisms (GCM) 10K type strain sequencing project: providing services to taxonomists for standard genome sequencing and annotation.</title>
        <authorList>
            <consortium name="The Broad Institute Genomics Platform"/>
            <consortium name="The Broad Institute Genome Sequencing Center for Infectious Disease"/>
            <person name="Wu L."/>
            <person name="Ma J."/>
        </authorList>
    </citation>
    <scope>NUCLEOTIDE SEQUENCE [LARGE SCALE GENOMIC DNA]</scope>
    <source>
        <strain evidence="2">CGMCC 1.5362</strain>
    </source>
</reference>
<protein>
    <submittedName>
        <fullName evidence="1">Uncharacterized protein</fullName>
    </submittedName>
</protein>
<evidence type="ECO:0000313" key="2">
    <source>
        <dbReference type="Proteomes" id="UP000662111"/>
    </source>
</evidence>
<name>A0ABQ2F4U7_9MICO</name>
<evidence type="ECO:0000313" key="1">
    <source>
        <dbReference type="EMBL" id="GGK61222.1"/>
    </source>
</evidence>
<keyword evidence="2" id="KW-1185">Reference proteome</keyword>
<dbReference type="Proteomes" id="UP000662111">
    <property type="component" value="Unassembled WGS sequence"/>
</dbReference>
<proteinExistence type="predicted"/>
<organism evidence="1 2">
    <name type="scientific">Ornithinimicrobium pekingense</name>
    <dbReference type="NCBI Taxonomy" id="384677"/>
    <lineage>
        <taxon>Bacteria</taxon>
        <taxon>Bacillati</taxon>
        <taxon>Actinomycetota</taxon>
        <taxon>Actinomycetes</taxon>
        <taxon>Micrococcales</taxon>
        <taxon>Ornithinimicrobiaceae</taxon>
        <taxon>Ornithinimicrobium</taxon>
    </lineage>
</organism>
<dbReference type="EMBL" id="BMLB01000002">
    <property type="protein sequence ID" value="GGK61222.1"/>
    <property type="molecule type" value="Genomic_DNA"/>
</dbReference>
<comment type="caution">
    <text evidence="1">The sequence shown here is derived from an EMBL/GenBank/DDBJ whole genome shotgun (WGS) entry which is preliminary data.</text>
</comment>